<keyword evidence="4" id="KW-0808">Transferase</keyword>
<gene>
    <name evidence="23" type="ORF">EV668_0933</name>
</gene>
<dbReference type="Proteomes" id="UP000295122">
    <property type="component" value="Unassembled WGS sequence"/>
</dbReference>
<keyword evidence="5" id="KW-0548">Nucleotidyltransferase</keyword>
<dbReference type="Pfam" id="PF13298">
    <property type="entry name" value="LigD_N"/>
    <property type="match status" value="1"/>
</dbReference>
<keyword evidence="8" id="KW-0547">Nucleotide-binding</keyword>
<evidence type="ECO:0000256" key="18">
    <source>
        <dbReference type="ARBA" id="ARBA00023268"/>
    </source>
</evidence>
<dbReference type="PANTHER" id="PTHR42705:SF2">
    <property type="entry name" value="BIFUNCTIONAL NON-HOMOLOGOUS END JOINING PROTEIN LIGD"/>
    <property type="match status" value="1"/>
</dbReference>
<evidence type="ECO:0000256" key="5">
    <source>
        <dbReference type="ARBA" id="ARBA00022695"/>
    </source>
</evidence>
<dbReference type="InterPro" id="IPR012309">
    <property type="entry name" value="DNA_ligase_ATP-dep_C"/>
</dbReference>
<evidence type="ECO:0000259" key="22">
    <source>
        <dbReference type="PROSITE" id="PS50160"/>
    </source>
</evidence>
<evidence type="ECO:0000256" key="2">
    <source>
        <dbReference type="ARBA" id="ARBA00012727"/>
    </source>
</evidence>
<feature type="compositionally biased region" description="Basic and acidic residues" evidence="21">
    <location>
        <begin position="578"/>
        <end position="593"/>
    </location>
</feature>
<comment type="cofactor">
    <cofactor evidence="1">
        <name>Mn(2+)</name>
        <dbReference type="ChEBI" id="CHEBI:29035"/>
    </cofactor>
</comment>
<dbReference type="RefSeq" id="WP_133768648.1">
    <property type="nucleotide sequence ID" value="NZ_SNZR01000011.1"/>
</dbReference>
<dbReference type="OrthoDB" id="9802472at2"/>
<evidence type="ECO:0000256" key="20">
    <source>
        <dbReference type="ARBA" id="ARBA00034003"/>
    </source>
</evidence>
<evidence type="ECO:0000313" key="24">
    <source>
        <dbReference type="Proteomes" id="UP000295122"/>
    </source>
</evidence>
<keyword evidence="18" id="KW-0511">Multifunctional enzyme</keyword>
<evidence type="ECO:0000256" key="14">
    <source>
        <dbReference type="ARBA" id="ARBA00023125"/>
    </source>
</evidence>
<organism evidence="23 24">
    <name type="scientific">Enterovirga rhinocerotis</name>
    <dbReference type="NCBI Taxonomy" id="1339210"/>
    <lineage>
        <taxon>Bacteria</taxon>
        <taxon>Pseudomonadati</taxon>
        <taxon>Pseudomonadota</taxon>
        <taxon>Alphaproteobacteria</taxon>
        <taxon>Hyphomicrobiales</taxon>
        <taxon>Methylobacteriaceae</taxon>
        <taxon>Enterovirga</taxon>
    </lineage>
</organism>
<feature type="domain" description="ATP-dependent DNA ligase family profile" evidence="22">
    <location>
        <begin position="383"/>
        <end position="499"/>
    </location>
</feature>
<dbReference type="InterPro" id="IPR052171">
    <property type="entry name" value="NHEJ_LigD"/>
</dbReference>
<dbReference type="GO" id="GO:0006281">
    <property type="term" value="P:DNA repair"/>
    <property type="evidence" value="ECO:0007669"/>
    <property type="project" value="UniProtKB-KW"/>
</dbReference>
<dbReference type="CDD" id="cd07906">
    <property type="entry name" value="Adenylation_DNA_ligase_LigD_LigC"/>
    <property type="match status" value="1"/>
</dbReference>
<keyword evidence="17" id="KW-0464">Manganese</keyword>
<keyword evidence="6" id="KW-0540">Nuclease</keyword>
<evidence type="ECO:0000256" key="17">
    <source>
        <dbReference type="ARBA" id="ARBA00023211"/>
    </source>
</evidence>
<dbReference type="SUPFAM" id="SSF56091">
    <property type="entry name" value="DNA ligase/mRNA capping enzyme, catalytic domain"/>
    <property type="match status" value="1"/>
</dbReference>
<dbReference type="NCBIfam" id="TIGR02779">
    <property type="entry name" value="NHEJ_ligase_lig"/>
    <property type="match status" value="1"/>
</dbReference>
<dbReference type="NCBIfam" id="TIGR02776">
    <property type="entry name" value="NHEJ_ligase_prk"/>
    <property type="match status" value="1"/>
</dbReference>
<evidence type="ECO:0000256" key="12">
    <source>
        <dbReference type="ARBA" id="ARBA00022840"/>
    </source>
</evidence>
<dbReference type="InterPro" id="IPR033651">
    <property type="entry name" value="PaeLigD_Pol-like"/>
</dbReference>
<dbReference type="InterPro" id="IPR014144">
    <property type="entry name" value="LigD_PE_domain"/>
</dbReference>
<evidence type="ECO:0000256" key="21">
    <source>
        <dbReference type="SAM" id="MobiDB-lite"/>
    </source>
</evidence>
<dbReference type="Gene3D" id="3.90.920.10">
    <property type="entry name" value="DNA primase, PRIM domain"/>
    <property type="match status" value="1"/>
</dbReference>
<evidence type="ECO:0000256" key="7">
    <source>
        <dbReference type="ARBA" id="ARBA00022723"/>
    </source>
</evidence>
<name>A0A4R7C5J8_9HYPH</name>
<keyword evidence="3 23" id="KW-0436">Ligase</keyword>
<dbReference type="Pfam" id="PF04679">
    <property type="entry name" value="DNA_ligase_A_C"/>
    <property type="match status" value="1"/>
</dbReference>
<dbReference type="GO" id="GO:0003887">
    <property type="term" value="F:DNA-directed DNA polymerase activity"/>
    <property type="evidence" value="ECO:0007669"/>
    <property type="project" value="UniProtKB-KW"/>
</dbReference>
<keyword evidence="9" id="KW-0227">DNA damage</keyword>
<dbReference type="InterPro" id="IPR012310">
    <property type="entry name" value="DNA_ligase_ATP-dep_cent"/>
</dbReference>
<dbReference type="SUPFAM" id="SSF50249">
    <property type="entry name" value="Nucleic acid-binding proteins"/>
    <property type="match status" value="1"/>
</dbReference>
<evidence type="ECO:0000256" key="4">
    <source>
        <dbReference type="ARBA" id="ARBA00022679"/>
    </source>
</evidence>
<keyword evidence="15" id="KW-0233">DNA recombination</keyword>
<dbReference type="GO" id="GO:0046872">
    <property type="term" value="F:metal ion binding"/>
    <property type="evidence" value="ECO:0007669"/>
    <property type="project" value="UniProtKB-KW"/>
</dbReference>
<dbReference type="Gene3D" id="2.40.50.140">
    <property type="entry name" value="Nucleic acid-binding proteins"/>
    <property type="match status" value="1"/>
</dbReference>
<dbReference type="InterPro" id="IPR014143">
    <property type="entry name" value="NHEJ_ligase_prk"/>
</dbReference>
<dbReference type="EMBL" id="SNZR01000011">
    <property type="protein sequence ID" value="TDR93668.1"/>
    <property type="molecule type" value="Genomic_DNA"/>
</dbReference>
<accession>A0A4R7C5J8</accession>
<protein>
    <recommendedName>
        <fullName evidence="2">DNA ligase (ATP)</fullName>
        <ecNumber evidence="2">6.5.1.1</ecNumber>
    </recommendedName>
    <alternativeName>
        <fullName evidence="19">NHEJ DNA polymerase</fullName>
    </alternativeName>
</protein>
<dbReference type="InterPro" id="IPR014145">
    <property type="entry name" value="LigD_pol_dom"/>
</dbReference>
<proteinExistence type="predicted"/>
<comment type="catalytic activity">
    <reaction evidence="20">
        <text>ATP + (deoxyribonucleotide)n-3'-hydroxyl + 5'-phospho-(deoxyribonucleotide)m = (deoxyribonucleotide)n+m + AMP + diphosphate.</text>
        <dbReference type="EC" id="6.5.1.1"/>
    </reaction>
</comment>
<feature type="region of interest" description="Disordered" evidence="21">
    <location>
        <begin position="1"/>
        <end position="25"/>
    </location>
</feature>
<dbReference type="NCBIfam" id="NF004628">
    <property type="entry name" value="PRK05972.1"/>
    <property type="match status" value="1"/>
</dbReference>
<evidence type="ECO:0000256" key="15">
    <source>
        <dbReference type="ARBA" id="ARBA00023172"/>
    </source>
</evidence>
<dbReference type="PANTHER" id="PTHR42705">
    <property type="entry name" value="BIFUNCTIONAL NON-HOMOLOGOUS END JOINING PROTEIN LIGD"/>
    <property type="match status" value="1"/>
</dbReference>
<evidence type="ECO:0000256" key="11">
    <source>
        <dbReference type="ARBA" id="ARBA00022839"/>
    </source>
</evidence>
<keyword evidence="16" id="KW-0234">DNA repair</keyword>
<evidence type="ECO:0000256" key="3">
    <source>
        <dbReference type="ARBA" id="ARBA00022598"/>
    </source>
</evidence>
<dbReference type="Pfam" id="PF01068">
    <property type="entry name" value="DNA_ligase_A_M"/>
    <property type="match status" value="1"/>
</dbReference>
<dbReference type="GO" id="GO:0006310">
    <property type="term" value="P:DNA recombination"/>
    <property type="evidence" value="ECO:0007669"/>
    <property type="project" value="UniProtKB-KW"/>
</dbReference>
<keyword evidence="10" id="KW-0378">Hydrolase</keyword>
<feature type="compositionally biased region" description="Basic and acidic residues" evidence="21">
    <location>
        <begin position="9"/>
        <end position="21"/>
    </location>
</feature>
<evidence type="ECO:0000256" key="6">
    <source>
        <dbReference type="ARBA" id="ARBA00022722"/>
    </source>
</evidence>
<evidence type="ECO:0000256" key="10">
    <source>
        <dbReference type="ARBA" id="ARBA00022801"/>
    </source>
</evidence>
<dbReference type="Gene3D" id="3.30.1490.70">
    <property type="match status" value="1"/>
</dbReference>
<evidence type="ECO:0000313" key="23">
    <source>
        <dbReference type="EMBL" id="TDR93668.1"/>
    </source>
</evidence>
<evidence type="ECO:0000256" key="16">
    <source>
        <dbReference type="ARBA" id="ARBA00023204"/>
    </source>
</evidence>
<sequence>MAKLAAYRAKRDFDRTAEPKGRERRKAGDGLAFVVQKHDATRLHYDLRLELDGVMKSWAVTKGPSLSPGEKRLAVHVEDHPVEYNSFEGTIPQGQYGGGTVLLWDRGHWLPEGDARKGYAKGHLEFRLDGEKLSGGWHLVRMKGKPGETRENWLLIKTEDEAARGEGEPDILDEKPLSVATGRSMSEIAGDASGKVWDSSRGVAAEARKAGATKPPSRSAARAKGGTDSNPPHAEVPAKGRPRSTRSRGTSFEAPLRGAPQDEEGKNTETAAKAPMPRSVEPCLATLATVVPKGDRWLHEIKWDGYRLIAFKTAKGVRLTTRRGLDWTKRFPAIAEAVAALPVSTAILDGEAVIEGEDGVASFSALQQALSDTNGKIAHEAVFYAFDLLHLEGHDLRPLPLEERKARLADLVPAGGTGHLRLGEHLEADGEAMVRSACRLGLEGIISKRRDRPYRSGRGDDWLKVKCTERQEFVIVGFMPSSASRRAVGSLVLAYHEEGDLRLAGRAGTGYTAEIARDLFKRLDPLRRKTPVLAARPSTDERRNVVWVEPALVAEAEFRGWTDDGRLRQAAFKGLREDKSPDEVVRERPRDLPAETAARKPARPAANAAVKRPRSGTAEIAGVALTHPERVLWPDAGITKQRLAEFYESIAAWLLPHVADRPLSLVRCPGGLDGQCFFQKHSWAGLSDHILRETVREAKGEEEVLYVRDIAGVVALVQASVLEIHPWGCTMADVERADRITMDLDPGEGVAFAEVMAAAKDVRERLRTLGLESFVKTTGGKGLHVVVPLSGEAPWPEVKAFAKALADEMAADDPGRYIAKASKSARRGLIYVDYLRNGRGATAIAAYSSRARPGAPVAVPLDWSELKASLKPSSYTTETVPARLASLKRDPWASLTELRQSLPPAKTPASRRRG</sequence>
<comment type="caution">
    <text evidence="23">The sequence shown here is derived from an EMBL/GenBank/DDBJ whole genome shotgun (WGS) entry which is preliminary data.</text>
</comment>
<feature type="region of interest" description="Disordered" evidence="21">
    <location>
        <begin position="578"/>
        <end position="613"/>
    </location>
</feature>
<evidence type="ECO:0000256" key="19">
    <source>
        <dbReference type="ARBA" id="ARBA00029943"/>
    </source>
</evidence>
<keyword evidence="14" id="KW-0238">DNA-binding</keyword>
<dbReference type="CDD" id="cd07971">
    <property type="entry name" value="OBF_DNA_ligase_LigD"/>
    <property type="match status" value="1"/>
</dbReference>
<dbReference type="EC" id="6.5.1.1" evidence="2"/>
<dbReference type="CDD" id="cd04862">
    <property type="entry name" value="PaeLigD_Pol_like"/>
    <property type="match status" value="1"/>
</dbReference>
<keyword evidence="12" id="KW-0067">ATP-binding</keyword>
<dbReference type="InterPro" id="IPR012340">
    <property type="entry name" value="NA-bd_OB-fold"/>
</dbReference>
<dbReference type="GO" id="GO:0005524">
    <property type="term" value="F:ATP binding"/>
    <property type="evidence" value="ECO:0007669"/>
    <property type="project" value="UniProtKB-KW"/>
</dbReference>
<evidence type="ECO:0000256" key="9">
    <source>
        <dbReference type="ARBA" id="ARBA00022763"/>
    </source>
</evidence>
<evidence type="ECO:0000256" key="8">
    <source>
        <dbReference type="ARBA" id="ARBA00022741"/>
    </source>
</evidence>
<dbReference type="Pfam" id="PF21686">
    <property type="entry name" value="LigD_Prim-Pol"/>
    <property type="match status" value="1"/>
</dbReference>
<dbReference type="GO" id="GO:0003677">
    <property type="term" value="F:DNA binding"/>
    <property type="evidence" value="ECO:0007669"/>
    <property type="project" value="UniProtKB-KW"/>
</dbReference>
<reference evidence="23 24" key="1">
    <citation type="submission" date="2019-03" db="EMBL/GenBank/DDBJ databases">
        <title>Genomic Encyclopedia of Type Strains, Phase IV (KMG-IV): sequencing the most valuable type-strain genomes for metagenomic binning, comparative biology and taxonomic classification.</title>
        <authorList>
            <person name="Goeker M."/>
        </authorList>
    </citation>
    <scope>NUCLEOTIDE SEQUENCE [LARGE SCALE GENOMIC DNA]</scope>
    <source>
        <strain evidence="23 24">DSM 25903</strain>
    </source>
</reference>
<dbReference type="AlphaFoldDB" id="A0A4R7C5J8"/>
<keyword evidence="24" id="KW-1185">Reference proteome</keyword>
<keyword evidence="13" id="KW-0239">DNA-directed DNA polymerase</keyword>
<dbReference type="NCBIfam" id="TIGR02778">
    <property type="entry name" value="ligD_pol"/>
    <property type="match status" value="1"/>
</dbReference>
<feature type="region of interest" description="Disordered" evidence="21">
    <location>
        <begin position="190"/>
        <end position="277"/>
    </location>
</feature>
<dbReference type="GO" id="GO:0004527">
    <property type="term" value="F:exonuclease activity"/>
    <property type="evidence" value="ECO:0007669"/>
    <property type="project" value="UniProtKB-KW"/>
</dbReference>
<dbReference type="PROSITE" id="PS50160">
    <property type="entry name" value="DNA_LIGASE_A3"/>
    <property type="match status" value="1"/>
</dbReference>
<dbReference type="InterPro" id="IPR014146">
    <property type="entry name" value="LigD_ligase_dom"/>
</dbReference>
<keyword evidence="7" id="KW-0479">Metal-binding</keyword>
<keyword evidence="11" id="KW-0269">Exonuclease</keyword>
<evidence type="ECO:0000256" key="1">
    <source>
        <dbReference type="ARBA" id="ARBA00001936"/>
    </source>
</evidence>
<evidence type="ECO:0000256" key="13">
    <source>
        <dbReference type="ARBA" id="ARBA00022932"/>
    </source>
</evidence>
<dbReference type="NCBIfam" id="TIGR02777">
    <property type="entry name" value="LigD_PE_dom"/>
    <property type="match status" value="1"/>
</dbReference>
<dbReference type="GO" id="GO:0003910">
    <property type="term" value="F:DNA ligase (ATP) activity"/>
    <property type="evidence" value="ECO:0007669"/>
    <property type="project" value="UniProtKB-EC"/>
</dbReference>
<dbReference type="Gene3D" id="3.30.470.30">
    <property type="entry name" value="DNA ligase/mRNA capping enzyme"/>
    <property type="match status" value="1"/>
</dbReference>